<comment type="caution">
    <text evidence="3">The sequence shown here is derived from an EMBL/GenBank/DDBJ whole genome shotgun (WGS) entry which is preliminary data.</text>
</comment>
<dbReference type="RefSeq" id="WP_147735976.1">
    <property type="nucleotide sequence ID" value="NZ_SAXX01000005.1"/>
</dbReference>
<evidence type="ECO:0000313" key="3">
    <source>
        <dbReference type="EMBL" id="TXJ34222.1"/>
    </source>
</evidence>
<name>A0A5C8EC39_9SPIR</name>
<dbReference type="EMBL" id="SAXX01000005">
    <property type="protein sequence ID" value="TXJ34222.1"/>
    <property type="molecule type" value="Genomic_DNA"/>
</dbReference>
<protein>
    <submittedName>
        <fullName evidence="3">DUF262 domain-containing protein</fullName>
    </submittedName>
</protein>
<dbReference type="Proteomes" id="UP000324707">
    <property type="component" value="Unassembled WGS sequence"/>
</dbReference>
<organism evidence="3 4">
    <name type="scientific">Brachyspira aalborgi</name>
    <dbReference type="NCBI Taxonomy" id="29522"/>
    <lineage>
        <taxon>Bacteria</taxon>
        <taxon>Pseudomonadati</taxon>
        <taxon>Spirochaetota</taxon>
        <taxon>Spirochaetia</taxon>
        <taxon>Brachyspirales</taxon>
        <taxon>Brachyspiraceae</taxon>
        <taxon>Brachyspira</taxon>
    </lineage>
</organism>
<dbReference type="AlphaFoldDB" id="A0A5C8EC39"/>
<evidence type="ECO:0000259" key="1">
    <source>
        <dbReference type="Pfam" id="PF03235"/>
    </source>
</evidence>
<reference evidence="3 4" key="1">
    <citation type="journal article" date="1992" name="Lakartidningen">
        <title>[Penicillin V and not amoxicillin is the first choice preparation in acute otitis].</title>
        <authorList>
            <person name="Kamme C."/>
            <person name="Lundgren K."/>
            <person name="Prellner K."/>
        </authorList>
    </citation>
    <scope>NUCLEOTIDE SEQUENCE [LARGE SCALE GENOMIC DNA]</scope>
    <source>
        <strain evidence="3 4">PC5538III-lc</strain>
    </source>
</reference>
<feature type="domain" description="GmrSD restriction endonucleases C-terminal" evidence="2">
    <location>
        <begin position="389"/>
        <end position="542"/>
    </location>
</feature>
<evidence type="ECO:0000259" key="2">
    <source>
        <dbReference type="Pfam" id="PF07510"/>
    </source>
</evidence>
<dbReference type="InterPro" id="IPR004919">
    <property type="entry name" value="GmrSD_N"/>
</dbReference>
<dbReference type="Pfam" id="PF03235">
    <property type="entry name" value="GmrSD_N"/>
    <property type="match status" value="1"/>
</dbReference>
<feature type="domain" description="GmrSD restriction endonucleases N-terminal" evidence="1">
    <location>
        <begin position="8"/>
        <end position="209"/>
    </location>
</feature>
<accession>A0A5C8EC39</accession>
<dbReference type="PANTHER" id="PTHR35149:SF2">
    <property type="entry name" value="DUF262 DOMAIN-CONTAINING PROTEIN"/>
    <property type="match status" value="1"/>
</dbReference>
<dbReference type="Pfam" id="PF07510">
    <property type="entry name" value="GmrSD_C"/>
    <property type="match status" value="1"/>
</dbReference>
<dbReference type="PANTHER" id="PTHR35149">
    <property type="entry name" value="SLL5132 PROTEIN"/>
    <property type="match status" value="1"/>
</dbReference>
<proteinExistence type="predicted"/>
<dbReference type="InterPro" id="IPR011089">
    <property type="entry name" value="GmrSD_C"/>
</dbReference>
<sequence>MREENKLLIKDIKDSEIPNYQRGYKWEISNVEDLLNDINNINNIDKNEHCLHNLTIIENENKWEIIDGQQRLTTIFLILKYLGKEYYSLSYRIRQNTEDFFNNEINDIIKNLKDNKYKKELELFNDMKNKNNNYDKQDIYYICRALFTIYNWFNKNYKDKPIEAFIEKLESVYFYKHEIKTNIKGETIFSNLNSGRVPLTDIELIKADLIINISKLETKGNENEILINEKRSNIGRLWDEMESWLAQDEVWYWIAPKNNSVNKLSLLFNLCSELKEGKNIYEKYYNYIYDKNSKCDYSKIKTIWNKIRNYYYTIKDWYLDNDLYHLIGIIVSFGININIIIEDNSNIKNKNELKSKLKNEIIRHLKLTNKDNKLKFGDIDYLELDYNNDKDEVNKIFTLLNCLEGYNNKDNRFNEHFRYRFDIHNKYKWSIEHIIPRNPKKDTIFDYFNDIIKILYNEQNEELEKIKVEIKEKLNEPKYKEFNGSIEKLKLSNNDKLKEEFIEYFNNIIDINNIGNLALLGIDTNSSLKNKIFKEKRNILLKFISNDGRFIPPLTLKVFSKTFDGANGEEMYWTHEDFNKYEEYQEKKLKYFINSIEKIGNKNE</sequence>
<evidence type="ECO:0000313" key="4">
    <source>
        <dbReference type="Proteomes" id="UP000324707"/>
    </source>
</evidence>
<gene>
    <name evidence="3" type="ORF">EPJ69_02650</name>
</gene>